<evidence type="ECO:0000259" key="7">
    <source>
        <dbReference type="PROSITE" id="PS50206"/>
    </source>
</evidence>
<dbReference type="PROSITE" id="PS50206">
    <property type="entry name" value="RHODANESE_3"/>
    <property type="match status" value="1"/>
</dbReference>
<comment type="cofactor">
    <cofactor evidence="1">
        <name>FAD</name>
        <dbReference type="ChEBI" id="CHEBI:57692"/>
    </cofactor>
</comment>
<dbReference type="Pfam" id="PF00581">
    <property type="entry name" value="Rhodanese"/>
    <property type="match status" value="1"/>
</dbReference>
<evidence type="ECO:0000256" key="1">
    <source>
        <dbReference type="ARBA" id="ARBA00001974"/>
    </source>
</evidence>
<dbReference type="InterPro" id="IPR001455">
    <property type="entry name" value="TusA-like"/>
</dbReference>
<dbReference type="SUPFAM" id="SSF64307">
    <property type="entry name" value="SirA-like"/>
    <property type="match status" value="1"/>
</dbReference>
<dbReference type="InterPro" id="IPR004099">
    <property type="entry name" value="Pyr_nucl-diS_OxRdtase_dimer"/>
</dbReference>
<evidence type="ECO:0000256" key="2">
    <source>
        <dbReference type="ARBA" id="ARBA00009130"/>
    </source>
</evidence>
<dbReference type="InterPro" id="IPR036873">
    <property type="entry name" value="Rhodanese-like_dom_sf"/>
</dbReference>
<gene>
    <name evidence="8" type="ORF">OCK72_02795</name>
</gene>
<keyword evidence="9" id="KW-1185">Reference proteome</keyword>
<dbReference type="Gene3D" id="3.30.110.40">
    <property type="entry name" value="TusA-like domain"/>
    <property type="match status" value="1"/>
</dbReference>
<evidence type="ECO:0000256" key="4">
    <source>
        <dbReference type="ARBA" id="ARBA00022827"/>
    </source>
</evidence>
<dbReference type="Proteomes" id="UP001062738">
    <property type="component" value="Unassembled WGS sequence"/>
</dbReference>
<dbReference type="EMBL" id="JAOXXL010000005">
    <property type="protein sequence ID" value="MCY7007578.1"/>
    <property type="molecule type" value="Genomic_DNA"/>
</dbReference>
<keyword evidence="4" id="KW-0274">FAD</keyword>
<dbReference type="SUPFAM" id="SSF55424">
    <property type="entry name" value="FAD/NAD-linked reductases, dimerisation (C-terminal) domain"/>
    <property type="match status" value="1"/>
</dbReference>
<dbReference type="InterPro" id="IPR036188">
    <property type="entry name" value="FAD/NAD-bd_sf"/>
</dbReference>
<protein>
    <submittedName>
        <fullName evidence="8">CoA-disulfide reductase</fullName>
        <ecNumber evidence="8">1.8.1.14</ecNumber>
    </submittedName>
</protein>
<dbReference type="PANTHER" id="PTHR43429:SF1">
    <property type="entry name" value="NAD(P)H SULFUR OXIDOREDUCTASE (COA-DEPENDENT)"/>
    <property type="match status" value="1"/>
</dbReference>
<comment type="similarity">
    <text evidence="2">Belongs to the class-III pyridine nucleotide-disulfide oxidoreductase family.</text>
</comment>
<feature type="domain" description="Rhodanese" evidence="7">
    <location>
        <begin position="464"/>
        <end position="550"/>
    </location>
</feature>
<evidence type="ECO:0000256" key="5">
    <source>
        <dbReference type="ARBA" id="ARBA00023002"/>
    </source>
</evidence>
<keyword evidence="3" id="KW-0285">Flavoprotein</keyword>
<evidence type="ECO:0000256" key="6">
    <source>
        <dbReference type="ARBA" id="ARBA00023284"/>
    </source>
</evidence>
<dbReference type="PANTHER" id="PTHR43429">
    <property type="entry name" value="PYRIDINE NUCLEOTIDE-DISULFIDE OXIDOREDUCTASE DOMAIN-CONTAINING"/>
    <property type="match status" value="1"/>
</dbReference>
<dbReference type="InterPro" id="IPR032836">
    <property type="entry name" value="DsrE2-like"/>
</dbReference>
<dbReference type="PROSITE" id="PS01148">
    <property type="entry name" value="UPF0033"/>
    <property type="match status" value="1"/>
</dbReference>
<dbReference type="CDD" id="cd01524">
    <property type="entry name" value="RHOD_Pyr_redox"/>
    <property type="match status" value="1"/>
</dbReference>
<comment type="caution">
    <text evidence="8">The sequence shown here is derived from an EMBL/GenBank/DDBJ whole genome shotgun (WGS) entry which is preliminary data.</text>
</comment>
<dbReference type="SUPFAM" id="SSF51905">
    <property type="entry name" value="FAD/NAD(P)-binding domain"/>
    <property type="match status" value="1"/>
</dbReference>
<evidence type="ECO:0000313" key="9">
    <source>
        <dbReference type="Proteomes" id="UP001062738"/>
    </source>
</evidence>
<dbReference type="RefSeq" id="WP_265151744.1">
    <property type="nucleotide sequence ID" value="NZ_JAOXXL010000005.1"/>
</dbReference>
<dbReference type="InterPro" id="IPR016156">
    <property type="entry name" value="FAD/NAD-linked_Rdtase_dimer_sf"/>
</dbReference>
<dbReference type="SMART" id="SM00450">
    <property type="entry name" value="RHOD"/>
    <property type="match status" value="1"/>
</dbReference>
<reference evidence="8" key="1">
    <citation type="submission" date="2022-09" db="EMBL/GenBank/DDBJ databases">
        <authorList>
            <person name="Zoaiter M."/>
        </authorList>
    </citation>
    <scope>NUCLEOTIDE SEQUENCE</scope>
    <source>
        <strain evidence="8">DSM 19848</strain>
    </source>
</reference>
<accession>A0ABT4DI27</accession>
<dbReference type="PRINTS" id="PR00368">
    <property type="entry name" value="FADPNR"/>
</dbReference>
<keyword evidence="5 8" id="KW-0560">Oxidoreductase</keyword>
<dbReference type="Gene3D" id="3.50.50.60">
    <property type="entry name" value="FAD/NAD(P)-binding domain"/>
    <property type="match status" value="2"/>
</dbReference>
<dbReference type="InterPro" id="IPR036868">
    <property type="entry name" value="TusA-like_sf"/>
</dbReference>
<dbReference type="InterPro" id="IPR027396">
    <property type="entry name" value="DsrEFH-like"/>
</dbReference>
<dbReference type="Gene3D" id="3.40.1260.10">
    <property type="entry name" value="DsrEFH-like"/>
    <property type="match status" value="1"/>
</dbReference>
<proteinExistence type="inferred from homology"/>
<name>A0ABT4DI27_FUSSI</name>
<dbReference type="Pfam" id="PF07992">
    <property type="entry name" value="Pyr_redox_2"/>
    <property type="match status" value="1"/>
</dbReference>
<dbReference type="Gene3D" id="3.40.250.10">
    <property type="entry name" value="Rhodanese-like domain"/>
    <property type="match status" value="1"/>
</dbReference>
<keyword evidence="6" id="KW-0676">Redox-active center</keyword>
<dbReference type="Pfam" id="PF13686">
    <property type="entry name" value="DrsE_2"/>
    <property type="match status" value="1"/>
</dbReference>
<dbReference type="InterPro" id="IPR050260">
    <property type="entry name" value="FAD-bd_OxRdtase"/>
</dbReference>
<dbReference type="NCBIfam" id="NF010037">
    <property type="entry name" value="PRK13512.1"/>
    <property type="match status" value="1"/>
</dbReference>
<dbReference type="EC" id="1.8.1.14" evidence="8"/>
<sequence length="811" mass="89968">MKKILIVGGVAGGASTATRLRRLDEDSEIIIFERGEYVSFANCGLPYYIGGVIQNRESLLVQTPESLKARFNLDVRVNSEVIEVNGKDKKVKVKTKNGEEYEETYDFLVLAPGAKPIFPPIKGIENKKIFTLRNINDMDKIKAEIKKHNVKKATVVGGGYVGVETAENLKHLGIDTTLIEAAPHILAPFDSEISNILEYELVNNGINLMTSEKVVEFQEDKNEINIKLESEKIVTADMVILSIGVSPDTKFLQNSGINLGERGHILVNDKLETNIDGVYALGDSIIVKNYITNEDCAIPLAGPANRQGRIVAGNIAGREEKYGGSLGTAIIKIFELTGASTGLNERALKQLNISYEKIYLHPNNHAAYYPGATPITIKVIYNKKNRQVLGAQAVGINGVDKFIDVIATSIKFKATIDDLTELELAYAPPFLSAKSPANMVGFIGENIEDNLLEQVFISDLKNYNKKDTIILDVREELELISGNLENSINIPLSELRKRYSELSKDKEIWTYCAVGLRGYIAARFLSQKGYKVKNLAGGIEIEEKELVKTQAEDNFLNKESIDFKVKKEDEYLDLSGLSCPGPLVKIKEKIDKLQENEELKVKVSDPGFYNDIQAWSKVTKNSLLSLNKKDGIIYAVLQKGESSKVVIKEQENRIIEDNSNMTIVVFSGDLDKAIAAFIIANGALAMGKKVTMFFTFWGLPILKKKNLSKKSFIEKMFAMMLPKNSQDLPVSKMNFFGIGAKMIRNVMKKKNIMSLEELMKKAKDIGVNITACTMSMDVMGISEEELIDGINYGGVGQYLGEAEKSNNNLFI</sequence>
<evidence type="ECO:0000256" key="3">
    <source>
        <dbReference type="ARBA" id="ARBA00022630"/>
    </source>
</evidence>
<evidence type="ECO:0000313" key="8">
    <source>
        <dbReference type="EMBL" id="MCY7007578.1"/>
    </source>
</evidence>
<dbReference type="SUPFAM" id="SSF52821">
    <property type="entry name" value="Rhodanese/Cell cycle control phosphatase"/>
    <property type="match status" value="1"/>
</dbReference>
<dbReference type="SUPFAM" id="SSF75169">
    <property type="entry name" value="DsrEFH-like"/>
    <property type="match status" value="1"/>
</dbReference>
<organism evidence="8 9">
    <name type="scientific">Fusobacterium simiae</name>
    <dbReference type="NCBI Taxonomy" id="855"/>
    <lineage>
        <taxon>Bacteria</taxon>
        <taxon>Fusobacteriati</taxon>
        <taxon>Fusobacteriota</taxon>
        <taxon>Fusobacteriia</taxon>
        <taxon>Fusobacteriales</taxon>
        <taxon>Fusobacteriaceae</taxon>
        <taxon>Fusobacterium</taxon>
    </lineage>
</organism>
<dbReference type="InterPro" id="IPR023753">
    <property type="entry name" value="FAD/NAD-binding_dom"/>
</dbReference>
<dbReference type="Pfam" id="PF01206">
    <property type="entry name" value="TusA"/>
    <property type="match status" value="1"/>
</dbReference>
<dbReference type="GO" id="GO:0050451">
    <property type="term" value="F:CoA-disulfide reductase (NADPH) activity"/>
    <property type="evidence" value="ECO:0007669"/>
    <property type="project" value="UniProtKB-EC"/>
</dbReference>
<dbReference type="PRINTS" id="PR00411">
    <property type="entry name" value="PNDRDTASEI"/>
</dbReference>
<dbReference type="InterPro" id="IPR001763">
    <property type="entry name" value="Rhodanese-like_dom"/>
</dbReference>
<dbReference type="Pfam" id="PF02852">
    <property type="entry name" value="Pyr_redox_dim"/>
    <property type="match status" value="1"/>
</dbReference>